<evidence type="ECO:0000256" key="13">
    <source>
        <dbReference type="ARBA" id="ARBA00023237"/>
    </source>
</evidence>
<dbReference type="InterPro" id="IPR036942">
    <property type="entry name" value="Beta-barrel_TonB_sf"/>
</dbReference>
<dbReference type="Pfam" id="PF07715">
    <property type="entry name" value="Plug"/>
    <property type="match status" value="1"/>
</dbReference>
<keyword evidence="10 15" id="KW-0798">TonB box</keyword>
<evidence type="ECO:0000256" key="6">
    <source>
        <dbReference type="ARBA" id="ARBA00022692"/>
    </source>
</evidence>
<dbReference type="NCBIfam" id="TIGR01783">
    <property type="entry name" value="TonB-siderophor"/>
    <property type="match status" value="1"/>
</dbReference>
<dbReference type="CDD" id="cd01347">
    <property type="entry name" value="ligand_gated_channel"/>
    <property type="match status" value="1"/>
</dbReference>
<keyword evidence="13 14" id="KW-0998">Cell outer membrane</keyword>
<evidence type="ECO:0000259" key="18">
    <source>
        <dbReference type="Pfam" id="PF07715"/>
    </source>
</evidence>
<evidence type="ECO:0000256" key="10">
    <source>
        <dbReference type="ARBA" id="ARBA00023077"/>
    </source>
</evidence>
<evidence type="ECO:0000256" key="4">
    <source>
        <dbReference type="ARBA" id="ARBA00022452"/>
    </source>
</evidence>
<evidence type="ECO:0000256" key="5">
    <source>
        <dbReference type="ARBA" id="ARBA00022496"/>
    </source>
</evidence>
<evidence type="ECO:0000256" key="11">
    <source>
        <dbReference type="ARBA" id="ARBA00023136"/>
    </source>
</evidence>
<evidence type="ECO:0000259" key="17">
    <source>
        <dbReference type="Pfam" id="PF00593"/>
    </source>
</evidence>
<dbReference type="SUPFAM" id="SSF56935">
    <property type="entry name" value="Porins"/>
    <property type="match status" value="1"/>
</dbReference>
<keyword evidence="7 16" id="KW-0732">Signal</keyword>
<feature type="signal peptide" evidence="16">
    <location>
        <begin position="1"/>
        <end position="31"/>
    </location>
</feature>
<keyword evidence="12 19" id="KW-0675">Receptor</keyword>
<reference evidence="19" key="1">
    <citation type="submission" date="2021-11" db="EMBL/GenBank/DDBJ databases">
        <title>Draft genome sequence of Alcaligenes endophyticus type strain CCUG 75668T.</title>
        <authorList>
            <person name="Salva-Serra F."/>
            <person name="Duran R.E."/>
            <person name="Seeger M."/>
            <person name="Moore E.R.B."/>
            <person name="Jaen-Luchoro D."/>
        </authorList>
    </citation>
    <scope>NUCLEOTIDE SEQUENCE</scope>
    <source>
        <strain evidence="19">CCUG 75668</strain>
    </source>
</reference>
<gene>
    <name evidence="19" type="ORF">LMS43_13490</name>
</gene>
<proteinExistence type="inferred from homology"/>
<keyword evidence="11 14" id="KW-0472">Membrane</keyword>
<evidence type="ECO:0000256" key="14">
    <source>
        <dbReference type="PROSITE-ProRule" id="PRU01360"/>
    </source>
</evidence>
<sequence length="736" mass="81598">MSQFSVYTPLGFKETVLSAALFAALSGGAWAQNVAEEVKELPSIRVQGQSENYQAKQVQSHKFTAPLLDTPRTVTVIPEEVIVDRGATSLQDVLRFTPGVTLGSGEGGTPQGDRPFVRGYEASTDIFIDGVRDYARGSHETFNLEAVEIVKGPSSAFTGRGATGGSINLQTKKPRLGDFFEASAGAGTDKQYRLSVDGNYSFNETSAFRLNVMRMGGDMPGRDEVKIDRWGIAPSIAFGLGTPTRVTLSYAHIEVKDSPDWGMPFKNNANPDRVTPLEPNRKNFYGRKNVDYRKNIFDTGTVDVEHDLNDRLSVRNITRYGKSLNEYLYTRPSFDNCTATSGGSCASEDAGLQFTRADRARWRQSESLVNQTELFGEFHTGALRHEFVVGAEFSKEDVYSRAATGGVASDRDNFWNPNPNRHYVSTLAFGAKQKDGSIKSNAVYFFDTLHLSEQWMINAGLRYDSFRVTDDQFTDKKRASGYLEERKDNIFNYQLGVVYKPVPYGAIYLSYGTSSNPAGENLGQAGGADGPAGGATIYDLKPERSHSWELGTKWDLMQERLSLSAALFETKKTDARSTDIDGDVRLAGSNRVRGIEFGINGAITPEWNIWAGYTYLDPKVLNYRNGKNVFDGKQMKFIAKNSASLWTTYKVLPQWTVGAGVTYLGQRFVDDENTYKLPSHTVYDAMISYDVTKNFNLRLNGNNLGNARVYDASHVGIFANVGPGRSYMLNATYRFE</sequence>
<evidence type="ECO:0000256" key="12">
    <source>
        <dbReference type="ARBA" id="ARBA00023170"/>
    </source>
</evidence>
<dbReference type="InterPro" id="IPR010105">
    <property type="entry name" value="TonB_sidphr_rcpt"/>
</dbReference>
<dbReference type="Proteomes" id="UP001168613">
    <property type="component" value="Unassembled WGS sequence"/>
</dbReference>
<keyword evidence="3 14" id="KW-0813">Transport</keyword>
<evidence type="ECO:0000256" key="8">
    <source>
        <dbReference type="ARBA" id="ARBA00023004"/>
    </source>
</evidence>
<keyword evidence="6 14" id="KW-0812">Transmembrane</keyword>
<evidence type="ECO:0000313" key="19">
    <source>
        <dbReference type="EMBL" id="MDN4122302.1"/>
    </source>
</evidence>
<evidence type="ECO:0000256" key="3">
    <source>
        <dbReference type="ARBA" id="ARBA00022448"/>
    </source>
</evidence>
<feature type="chain" id="PRO_5046981549" evidence="16">
    <location>
        <begin position="32"/>
        <end position="736"/>
    </location>
</feature>
<evidence type="ECO:0000256" key="2">
    <source>
        <dbReference type="ARBA" id="ARBA00009810"/>
    </source>
</evidence>
<feature type="domain" description="TonB-dependent receptor-like beta-barrel" evidence="17">
    <location>
        <begin position="242"/>
        <end position="704"/>
    </location>
</feature>
<dbReference type="EMBL" id="JAJHNU010000004">
    <property type="protein sequence ID" value="MDN4122302.1"/>
    <property type="molecule type" value="Genomic_DNA"/>
</dbReference>
<evidence type="ECO:0000256" key="7">
    <source>
        <dbReference type="ARBA" id="ARBA00022729"/>
    </source>
</evidence>
<dbReference type="InterPro" id="IPR012910">
    <property type="entry name" value="Plug_dom"/>
</dbReference>
<keyword evidence="4 14" id="KW-1134">Transmembrane beta strand</keyword>
<keyword evidence="5" id="KW-0410">Iron transport</keyword>
<feature type="domain" description="TonB-dependent receptor plug" evidence="18">
    <location>
        <begin position="67"/>
        <end position="165"/>
    </location>
</feature>
<dbReference type="Pfam" id="PF00593">
    <property type="entry name" value="TonB_dep_Rec_b-barrel"/>
    <property type="match status" value="1"/>
</dbReference>
<comment type="subcellular location">
    <subcellularLocation>
        <location evidence="1 14">Cell outer membrane</location>
        <topology evidence="1 14">Multi-pass membrane protein</topology>
    </subcellularLocation>
</comment>
<organism evidence="19 20">
    <name type="scientific">Alcaligenes endophyticus</name>
    <dbReference type="NCBI Taxonomy" id="1929088"/>
    <lineage>
        <taxon>Bacteria</taxon>
        <taxon>Pseudomonadati</taxon>
        <taxon>Pseudomonadota</taxon>
        <taxon>Betaproteobacteria</taxon>
        <taxon>Burkholderiales</taxon>
        <taxon>Alcaligenaceae</taxon>
        <taxon>Alcaligenes</taxon>
    </lineage>
</organism>
<accession>A0ABT8ELX6</accession>
<name>A0ABT8ELX6_9BURK</name>
<dbReference type="PANTHER" id="PTHR32552:SF89">
    <property type="entry name" value="CATECHOLATE SIDEROPHORE RECEPTOR FIU"/>
    <property type="match status" value="1"/>
</dbReference>
<comment type="caution">
    <text evidence="19">The sequence shown here is derived from an EMBL/GenBank/DDBJ whole genome shotgun (WGS) entry which is preliminary data.</text>
</comment>
<evidence type="ECO:0000256" key="1">
    <source>
        <dbReference type="ARBA" id="ARBA00004571"/>
    </source>
</evidence>
<comment type="similarity">
    <text evidence="2 14 15">Belongs to the TonB-dependent receptor family.</text>
</comment>
<dbReference type="Gene3D" id="2.40.170.20">
    <property type="entry name" value="TonB-dependent receptor, beta-barrel domain"/>
    <property type="match status" value="1"/>
</dbReference>
<dbReference type="InterPro" id="IPR037066">
    <property type="entry name" value="Plug_dom_sf"/>
</dbReference>
<dbReference type="PANTHER" id="PTHR32552">
    <property type="entry name" value="FERRICHROME IRON RECEPTOR-RELATED"/>
    <property type="match status" value="1"/>
</dbReference>
<dbReference type="PROSITE" id="PS52016">
    <property type="entry name" value="TONB_DEPENDENT_REC_3"/>
    <property type="match status" value="1"/>
</dbReference>
<protein>
    <submittedName>
        <fullName evidence="19">TonB-dependent siderophore receptor</fullName>
    </submittedName>
</protein>
<keyword evidence="8" id="KW-0408">Iron</keyword>
<dbReference type="Gene3D" id="2.170.130.10">
    <property type="entry name" value="TonB-dependent receptor, plug domain"/>
    <property type="match status" value="1"/>
</dbReference>
<keyword evidence="20" id="KW-1185">Reference proteome</keyword>
<keyword evidence="9" id="KW-0406">Ion transport</keyword>
<evidence type="ECO:0000256" key="15">
    <source>
        <dbReference type="RuleBase" id="RU003357"/>
    </source>
</evidence>
<dbReference type="InterPro" id="IPR000531">
    <property type="entry name" value="Beta-barrel_TonB"/>
</dbReference>
<dbReference type="RefSeq" id="WP_266123473.1">
    <property type="nucleotide sequence ID" value="NZ_JAJHNU010000004.1"/>
</dbReference>
<evidence type="ECO:0000256" key="9">
    <source>
        <dbReference type="ARBA" id="ARBA00023065"/>
    </source>
</evidence>
<evidence type="ECO:0000313" key="20">
    <source>
        <dbReference type="Proteomes" id="UP001168613"/>
    </source>
</evidence>
<dbReference type="InterPro" id="IPR039426">
    <property type="entry name" value="TonB-dep_rcpt-like"/>
</dbReference>
<evidence type="ECO:0000256" key="16">
    <source>
        <dbReference type="SAM" id="SignalP"/>
    </source>
</evidence>